<evidence type="ECO:0000259" key="3">
    <source>
        <dbReference type="Pfam" id="PF01210"/>
    </source>
</evidence>
<keyword evidence="2" id="KW-0560">Oxidoreductase</keyword>
<accession>A0A382EW34</accession>
<evidence type="ECO:0000313" key="5">
    <source>
        <dbReference type="EMBL" id="SVB54695.1"/>
    </source>
</evidence>
<gene>
    <name evidence="5" type="ORF">METZ01_LOCUS207549</name>
</gene>
<reference evidence="5" key="1">
    <citation type="submission" date="2018-05" db="EMBL/GenBank/DDBJ databases">
        <authorList>
            <person name="Lanie J.A."/>
            <person name="Ng W.-L."/>
            <person name="Kazmierczak K.M."/>
            <person name="Andrzejewski T.M."/>
            <person name="Davidsen T.M."/>
            <person name="Wayne K.J."/>
            <person name="Tettelin H."/>
            <person name="Glass J.I."/>
            <person name="Rusch D."/>
            <person name="Podicherti R."/>
            <person name="Tsui H.-C.T."/>
            <person name="Winkler M.E."/>
        </authorList>
    </citation>
    <scope>NUCLEOTIDE SEQUENCE</scope>
</reference>
<dbReference type="PIRSF" id="PIRSF000114">
    <property type="entry name" value="Glycerol-3-P_dh"/>
    <property type="match status" value="1"/>
</dbReference>
<dbReference type="PANTHER" id="PTHR11728:SF1">
    <property type="entry name" value="GLYCEROL-3-PHOSPHATE DEHYDROGENASE [NAD(+)] 2, CHLOROPLASTIC"/>
    <property type="match status" value="1"/>
</dbReference>
<name>A0A382EW34_9ZZZZ</name>
<sequence>MKKILILGAGAMGSAFTVPCVENSHDVILAGTHLEDNTIDQIIQNDYLHPTLNCKLPKNLKIIKFNNFSKEFKNKPDLIVIAVSSKGIDWAAKEILKYYSKDISILLLTKGLTIIDNKFSTLSDKISLIFEKKGFSNLSISAIKGPCLATGLINKIRTSAVVANKDISISQWIGKLISTNYYTLEFSEDIIGVEICGAIKNLYSMIIGASKGLSSETADDEIKSKYHYNTAASLIHRSISEMVFFTKFFKGKEETVYGLAGIGDLYVSAIGGRNSKMGKYLGDGYNYLEAKKKFMINDTVEGAELAFEIGSKIMKEFSKNDLPLMINLLDSIINNKKFKINW</sequence>
<dbReference type="Gene3D" id="1.10.1040.10">
    <property type="entry name" value="N-(1-d-carboxylethyl)-l-norvaline Dehydrogenase, domain 2"/>
    <property type="match status" value="1"/>
</dbReference>
<dbReference type="EMBL" id="UINC01046540">
    <property type="protein sequence ID" value="SVB54695.1"/>
    <property type="molecule type" value="Genomic_DNA"/>
</dbReference>
<dbReference type="PANTHER" id="PTHR11728">
    <property type="entry name" value="GLYCEROL-3-PHOSPHATE DEHYDROGENASE"/>
    <property type="match status" value="1"/>
</dbReference>
<dbReference type="GO" id="GO:0016616">
    <property type="term" value="F:oxidoreductase activity, acting on the CH-OH group of donors, NAD or NADP as acceptor"/>
    <property type="evidence" value="ECO:0007669"/>
    <property type="project" value="InterPro"/>
</dbReference>
<dbReference type="SUPFAM" id="SSF48179">
    <property type="entry name" value="6-phosphogluconate dehydrogenase C-terminal domain-like"/>
    <property type="match status" value="1"/>
</dbReference>
<proteinExistence type="inferred from homology"/>
<organism evidence="5">
    <name type="scientific">marine metagenome</name>
    <dbReference type="NCBI Taxonomy" id="408172"/>
    <lineage>
        <taxon>unclassified sequences</taxon>
        <taxon>metagenomes</taxon>
        <taxon>ecological metagenomes</taxon>
    </lineage>
</organism>
<evidence type="ECO:0008006" key="6">
    <source>
        <dbReference type="Google" id="ProtNLM"/>
    </source>
</evidence>
<dbReference type="InterPro" id="IPR006168">
    <property type="entry name" value="G3P_DH_NAD-dep"/>
</dbReference>
<dbReference type="GO" id="GO:0005975">
    <property type="term" value="P:carbohydrate metabolic process"/>
    <property type="evidence" value="ECO:0007669"/>
    <property type="project" value="InterPro"/>
</dbReference>
<dbReference type="InterPro" id="IPR036291">
    <property type="entry name" value="NAD(P)-bd_dom_sf"/>
</dbReference>
<dbReference type="Pfam" id="PF01210">
    <property type="entry name" value="NAD_Gly3P_dh_N"/>
    <property type="match status" value="1"/>
</dbReference>
<evidence type="ECO:0000256" key="2">
    <source>
        <dbReference type="ARBA" id="ARBA00023002"/>
    </source>
</evidence>
<dbReference type="InterPro" id="IPR008927">
    <property type="entry name" value="6-PGluconate_DH-like_C_sf"/>
</dbReference>
<dbReference type="PRINTS" id="PR00077">
    <property type="entry name" value="GPDHDRGNASE"/>
</dbReference>
<dbReference type="InterPro" id="IPR013328">
    <property type="entry name" value="6PGD_dom2"/>
</dbReference>
<dbReference type="SUPFAM" id="SSF51735">
    <property type="entry name" value="NAD(P)-binding Rossmann-fold domains"/>
    <property type="match status" value="1"/>
</dbReference>
<dbReference type="InterPro" id="IPR011128">
    <property type="entry name" value="G3P_DH_NAD-dep_N"/>
</dbReference>
<dbReference type="GO" id="GO:0005829">
    <property type="term" value="C:cytosol"/>
    <property type="evidence" value="ECO:0007669"/>
    <property type="project" value="TreeGrafter"/>
</dbReference>
<evidence type="ECO:0000256" key="1">
    <source>
        <dbReference type="ARBA" id="ARBA00011009"/>
    </source>
</evidence>
<feature type="domain" description="Glycerol-3-phosphate dehydrogenase NAD-dependent N-terminal" evidence="3">
    <location>
        <begin position="3"/>
        <end position="167"/>
    </location>
</feature>
<evidence type="ECO:0000259" key="4">
    <source>
        <dbReference type="Pfam" id="PF07479"/>
    </source>
</evidence>
<dbReference type="GO" id="GO:0046168">
    <property type="term" value="P:glycerol-3-phosphate catabolic process"/>
    <property type="evidence" value="ECO:0007669"/>
    <property type="project" value="InterPro"/>
</dbReference>
<dbReference type="GO" id="GO:0051287">
    <property type="term" value="F:NAD binding"/>
    <property type="evidence" value="ECO:0007669"/>
    <property type="project" value="InterPro"/>
</dbReference>
<dbReference type="Pfam" id="PF07479">
    <property type="entry name" value="NAD_Gly3P_dh_C"/>
    <property type="match status" value="1"/>
</dbReference>
<protein>
    <recommendedName>
        <fullName evidence="6">Glycerol-3-phosphate dehydrogenase (NAD(P)(+))</fullName>
    </recommendedName>
</protein>
<dbReference type="AlphaFoldDB" id="A0A382EW34"/>
<dbReference type="Gene3D" id="3.40.50.720">
    <property type="entry name" value="NAD(P)-binding Rossmann-like Domain"/>
    <property type="match status" value="1"/>
</dbReference>
<feature type="domain" description="Glycerol-3-phosphate dehydrogenase NAD-dependent C-terminal" evidence="4">
    <location>
        <begin position="189"/>
        <end position="337"/>
    </location>
</feature>
<comment type="similarity">
    <text evidence="1">Belongs to the NAD-dependent glycerol-3-phosphate dehydrogenase family.</text>
</comment>
<dbReference type="InterPro" id="IPR006109">
    <property type="entry name" value="G3P_DH_NAD-dep_C"/>
</dbReference>